<name>A0AAT9GWZ3_9FLAO</name>
<accession>A0AAT9GWZ3</accession>
<proteinExistence type="predicted"/>
<organism evidence="1">
    <name type="scientific">Flavobacterium sp. CFS9</name>
    <dbReference type="NCBI Taxonomy" id="3143118"/>
    <lineage>
        <taxon>Bacteria</taxon>
        <taxon>Pseudomonadati</taxon>
        <taxon>Bacteroidota</taxon>
        <taxon>Flavobacteriia</taxon>
        <taxon>Flavobacteriales</taxon>
        <taxon>Flavobacteriaceae</taxon>
        <taxon>Flavobacterium</taxon>
    </lineage>
</organism>
<sequence length="156" mass="18835">MPSTTYISYEKNKGFRIRESKFEIISTFIVNAFEQIGLKDKPKWYLETFEDFDEIMRGHQQKVMYVLFNYHLAFIPERESEVIEVLELAKKLIEQEGEKLLPEKLNKMQEIKDWPQTQVEWTAPLYTDDMICVINIMIKMLKREWEDGDYVAEFKY</sequence>
<reference evidence="1" key="1">
    <citation type="submission" date="2024-05" db="EMBL/GenBank/DDBJ databases">
        <title>Whole-Genome Sequence of CFS9, a Potential Fish Probiotic Isolated from the Body Surface of Silurus asotus.</title>
        <authorList>
            <person name="Kojima M."/>
            <person name="Tobioka K."/>
            <person name="Yokota K."/>
            <person name="Nakatani H."/>
            <person name="Hori K."/>
            <person name="Tamaru Y."/>
            <person name="Okazaki F."/>
        </authorList>
    </citation>
    <scope>NUCLEOTIDE SEQUENCE</scope>
    <source>
        <strain evidence="1">CFS9</strain>
    </source>
</reference>
<gene>
    <name evidence="1" type="ORF">CFS9_03750</name>
</gene>
<protein>
    <submittedName>
        <fullName evidence="1">Uncharacterized protein</fullName>
    </submittedName>
</protein>
<dbReference type="EMBL" id="AP031573">
    <property type="protein sequence ID" value="BFM41734.1"/>
    <property type="molecule type" value="Genomic_DNA"/>
</dbReference>
<dbReference type="AlphaFoldDB" id="A0AAT9GWZ3"/>
<dbReference type="RefSeq" id="WP_369616987.1">
    <property type="nucleotide sequence ID" value="NZ_AP031573.1"/>
</dbReference>
<evidence type="ECO:0000313" key="1">
    <source>
        <dbReference type="EMBL" id="BFM41734.1"/>
    </source>
</evidence>